<dbReference type="AlphaFoldDB" id="A0A382XIS6"/>
<accession>A0A382XIS6</accession>
<sequence>TNDLLMVLNNKMDFLWHCTGY</sequence>
<protein>
    <submittedName>
        <fullName evidence="1">Uncharacterized protein</fullName>
    </submittedName>
</protein>
<name>A0A382XIS6_9ZZZZ</name>
<dbReference type="EMBL" id="UINC01168144">
    <property type="protein sequence ID" value="SVD71022.1"/>
    <property type="molecule type" value="Genomic_DNA"/>
</dbReference>
<feature type="non-terminal residue" evidence="1">
    <location>
        <position position="1"/>
    </location>
</feature>
<proteinExistence type="predicted"/>
<reference evidence="1" key="1">
    <citation type="submission" date="2018-05" db="EMBL/GenBank/DDBJ databases">
        <authorList>
            <person name="Lanie J.A."/>
            <person name="Ng W.-L."/>
            <person name="Kazmierczak K.M."/>
            <person name="Andrzejewski T.M."/>
            <person name="Davidsen T.M."/>
            <person name="Wayne K.J."/>
            <person name="Tettelin H."/>
            <person name="Glass J.I."/>
            <person name="Rusch D."/>
            <person name="Podicherti R."/>
            <person name="Tsui H.-C.T."/>
            <person name="Winkler M.E."/>
        </authorList>
    </citation>
    <scope>NUCLEOTIDE SEQUENCE</scope>
</reference>
<organism evidence="1">
    <name type="scientific">marine metagenome</name>
    <dbReference type="NCBI Taxonomy" id="408172"/>
    <lineage>
        <taxon>unclassified sequences</taxon>
        <taxon>metagenomes</taxon>
        <taxon>ecological metagenomes</taxon>
    </lineage>
</organism>
<evidence type="ECO:0000313" key="1">
    <source>
        <dbReference type="EMBL" id="SVD71022.1"/>
    </source>
</evidence>
<gene>
    <name evidence="1" type="ORF">METZ01_LOCUS423876</name>
</gene>